<name>A9NM44_PICSI</name>
<protein>
    <recommendedName>
        <fullName evidence="2">DUF7903 domain-containing protein</fullName>
    </recommendedName>
</protein>
<dbReference type="InterPro" id="IPR057225">
    <property type="entry name" value="DUF7903"/>
</dbReference>
<organism evidence="3">
    <name type="scientific">Picea sitchensis</name>
    <name type="common">Sitka spruce</name>
    <name type="synonym">Pinus sitchensis</name>
    <dbReference type="NCBI Taxonomy" id="3332"/>
    <lineage>
        <taxon>Eukaryota</taxon>
        <taxon>Viridiplantae</taxon>
        <taxon>Streptophyta</taxon>
        <taxon>Embryophyta</taxon>
        <taxon>Tracheophyta</taxon>
        <taxon>Spermatophyta</taxon>
        <taxon>Pinopsida</taxon>
        <taxon>Pinidae</taxon>
        <taxon>Conifers I</taxon>
        <taxon>Pinales</taxon>
        <taxon>Pinaceae</taxon>
        <taxon>Picea</taxon>
    </lineage>
</organism>
<evidence type="ECO:0000256" key="1">
    <source>
        <dbReference type="SAM" id="MobiDB-lite"/>
    </source>
</evidence>
<dbReference type="Pfam" id="PF25475">
    <property type="entry name" value="DUF7903"/>
    <property type="match status" value="1"/>
</dbReference>
<reference evidence="3" key="1">
    <citation type="journal article" date="2008" name="BMC Genomics">
        <title>A conifer genomics resource of 200,000 spruce (Picea spp.) ESTs and 6,464 high-quality, sequence-finished full-length cDNAs for Sitka spruce (Picea sitchensis).</title>
        <authorList>
            <person name="Ralph S.G."/>
            <person name="Chun H.J."/>
            <person name="Kolosova N."/>
            <person name="Cooper D."/>
            <person name="Oddy C."/>
            <person name="Ritland C.E."/>
            <person name="Kirkpatrick R."/>
            <person name="Moore R."/>
            <person name="Barber S."/>
            <person name="Holt R.A."/>
            <person name="Jones S.J."/>
            <person name="Marra M.A."/>
            <person name="Douglas C.J."/>
            <person name="Ritland K."/>
            <person name="Bohlmann J."/>
        </authorList>
    </citation>
    <scope>NUCLEOTIDE SEQUENCE</scope>
    <source>
        <tissue evidence="3">Green portion of the leader tissue</tissue>
    </source>
</reference>
<dbReference type="PANTHER" id="PTHR35481">
    <property type="entry name" value="DNA-DIRECTED RNA POLYMERASE SUBUNIT ALPHA"/>
    <property type="match status" value="1"/>
</dbReference>
<dbReference type="AlphaFoldDB" id="A9NM44"/>
<dbReference type="PANTHER" id="PTHR35481:SF1">
    <property type="entry name" value="DNA-DIRECTED RNA POLYMERASE SUBUNIT ALPHA"/>
    <property type="match status" value="1"/>
</dbReference>
<dbReference type="EMBL" id="EF082342">
    <property type="protein sequence ID" value="ABK21705.1"/>
    <property type="molecule type" value="mRNA"/>
</dbReference>
<sequence length="414" mass="47382">MSYVPPHRRVQEDSSSSVRPKLVAPPPLNRNNRGDRVGRSSRVLKPDVDIKYARNNIRKWFAIDGNGDTSNLLLEFKPFHGESFEHLRDQKLFTVSANPPENGGLEVESNLRSLAINDASASKEICERVRDDLREAFHNVLSYIEATKPDYVKPTFWARFGRILFHGGGLALHERITVDMLAKTLKGETSLHNPVRKTFDTNLQKSNFEALKEKILAGLQTLEFEEKENYFIQVEDNLRPDVILGLKCVTNSEDGGQLKLKKIEINPVRHFVADISCVNKFMDLRLILVTKKYLTELSEEERDYIGGIVKSACIEKSAKGGLHWPLGGDCVRDRFRVKGSWHRKVTTIVGKLWTIKLQHVNRAEFKASSGRVSDEVDLKLTSLTKCLRDQVQWDEENIMNMLENILEWVWIECL</sequence>
<accession>A9NM44</accession>
<feature type="region of interest" description="Disordered" evidence="1">
    <location>
        <begin position="1"/>
        <end position="40"/>
    </location>
</feature>
<evidence type="ECO:0000313" key="3">
    <source>
        <dbReference type="EMBL" id="ABK21705.1"/>
    </source>
</evidence>
<proteinExistence type="evidence at transcript level"/>
<feature type="domain" description="DUF7903" evidence="2">
    <location>
        <begin position="49"/>
        <end position="410"/>
    </location>
</feature>
<evidence type="ECO:0000259" key="2">
    <source>
        <dbReference type="Pfam" id="PF25475"/>
    </source>
</evidence>